<feature type="compositionally biased region" description="Basic and acidic residues" evidence="2">
    <location>
        <begin position="49"/>
        <end position="75"/>
    </location>
</feature>
<accession>A0A8H7ML74</accession>
<evidence type="ECO:0000313" key="4">
    <source>
        <dbReference type="Proteomes" id="UP000651452"/>
    </source>
</evidence>
<feature type="coiled-coil region" evidence="1">
    <location>
        <begin position="201"/>
        <end position="228"/>
    </location>
</feature>
<sequence>MTGERKSSDLSSRLSVKRGGKLISKTLGKSSSPPSISAPPKAAVGAPKVKKDEVQRRKNSFHEMLRGSSKEKDSGRTIPLNDSVPSASRPPGRRKDHASSSAADTVTSTERARSTELEETHVSDNAHLTELEKALAAAQAETVKLKQELERVKQDAQASVEISRYQVAGAHRHTALVDVMAVEDEAHEEEYELQHRHHECGEDLVNQNNDLRHRLVELQDQLNAQSARQFLEPMHNEADWEALVLRLHEAEKESHSRLQQLLSLKSSISSLTRTDSQVADSELAEAFVQLANRVREWTVSNYRRSKMNLVDAPFATTELLKSIKTDYEELSATDKLALYQAVVARFLMRIFDELLVFGMPGWGMYAGVRAFSAEMQDVGTEFCEWRRATLRVIEKNQHGRAFPEQKNETVQELVNGLEAILLSITSTRLTSSARATLSGILNTAVELQRTLCLQKAQYRVLFFDTLEHRNHHLDDRTMEPVNDPEYSMEEGNDQQAERRFGFCVFPCLEKLGHVVGADTGLGHIVFKARVCCGVG</sequence>
<organism evidence="3 4">
    <name type="scientific">Ascochyta lentis</name>
    <dbReference type="NCBI Taxonomy" id="205686"/>
    <lineage>
        <taxon>Eukaryota</taxon>
        <taxon>Fungi</taxon>
        <taxon>Dikarya</taxon>
        <taxon>Ascomycota</taxon>
        <taxon>Pezizomycotina</taxon>
        <taxon>Dothideomycetes</taxon>
        <taxon>Pleosporomycetidae</taxon>
        <taxon>Pleosporales</taxon>
        <taxon>Pleosporineae</taxon>
        <taxon>Didymellaceae</taxon>
        <taxon>Ascochyta</taxon>
    </lineage>
</organism>
<evidence type="ECO:0000313" key="3">
    <source>
        <dbReference type="EMBL" id="KAF9698092.1"/>
    </source>
</evidence>
<feature type="compositionally biased region" description="Low complexity" evidence="2">
    <location>
        <begin position="29"/>
        <end position="47"/>
    </location>
</feature>
<dbReference type="Proteomes" id="UP000651452">
    <property type="component" value="Unassembled WGS sequence"/>
</dbReference>
<dbReference type="EMBL" id="RZGK01000006">
    <property type="protein sequence ID" value="KAF9698092.1"/>
    <property type="molecule type" value="Genomic_DNA"/>
</dbReference>
<proteinExistence type="predicted"/>
<keyword evidence="4" id="KW-1185">Reference proteome</keyword>
<reference evidence="3" key="1">
    <citation type="submission" date="2018-12" db="EMBL/GenBank/DDBJ databases">
        <authorList>
            <person name="Syme R.A."/>
            <person name="Farfan-Caceres L."/>
            <person name="Lichtenzveig J."/>
        </authorList>
    </citation>
    <scope>NUCLEOTIDE SEQUENCE</scope>
    <source>
        <strain evidence="3">Al4</strain>
    </source>
</reference>
<comment type="caution">
    <text evidence="3">The sequence shown here is derived from an EMBL/GenBank/DDBJ whole genome shotgun (WGS) entry which is preliminary data.</text>
</comment>
<dbReference type="AlphaFoldDB" id="A0A8H7ML74"/>
<gene>
    <name evidence="3" type="ORF">EKO04_003531</name>
</gene>
<evidence type="ECO:0000256" key="1">
    <source>
        <dbReference type="SAM" id="Coils"/>
    </source>
</evidence>
<name>A0A8H7ML74_9PLEO</name>
<dbReference type="OrthoDB" id="5328813at2759"/>
<protein>
    <submittedName>
        <fullName evidence="3">Uncharacterized protein</fullName>
    </submittedName>
</protein>
<feature type="compositionally biased region" description="Basic and acidic residues" evidence="2">
    <location>
        <begin position="110"/>
        <end position="126"/>
    </location>
</feature>
<evidence type="ECO:0000256" key="2">
    <source>
        <dbReference type="SAM" id="MobiDB-lite"/>
    </source>
</evidence>
<keyword evidence="1" id="KW-0175">Coiled coil</keyword>
<reference evidence="3" key="2">
    <citation type="submission" date="2020-09" db="EMBL/GenBank/DDBJ databases">
        <title>Reference genome assembly for Australian Ascochyta lentis isolate Al4.</title>
        <authorList>
            <person name="Lee R.C."/>
            <person name="Farfan-Caceres L.M."/>
            <person name="Debler J.W."/>
            <person name="Williams A.H."/>
            <person name="Henares B.M."/>
        </authorList>
    </citation>
    <scope>NUCLEOTIDE SEQUENCE</scope>
    <source>
        <strain evidence="3">Al4</strain>
    </source>
</reference>
<feature type="coiled-coil region" evidence="1">
    <location>
        <begin position="128"/>
        <end position="155"/>
    </location>
</feature>
<feature type="region of interest" description="Disordered" evidence="2">
    <location>
        <begin position="1"/>
        <end position="126"/>
    </location>
</feature>